<protein>
    <submittedName>
        <fullName evidence="1">DNA polymerase III subunit chi</fullName>
    </submittedName>
</protein>
<sequence length="148" mass="16374">MQVMFYRLSESPVAAALPLLASKTLERGSRLLVVEADPTRAQALSDALWGWREEAFLANGLSGGDHDTRQPILIRPDVGEGEPANGASFVAYADGVWREPPPGTERVMLLFDEATIGGARDTWRLLADRDGVERQFWKQQNGRWVQGP</sequence>
<dbReference type="Proteomes" id="UP000753724">
    <property type="component" value="Unassembled WGS sequence"/>
</dbReference>
<gene>
    <name evidence="1" type="ORF">GTZ99_03460</name>
</gene>
<dbReference type="Gene3D" id="3.40.50.10110">
    <property type="entry name" value="DNA polymerase III subunit chi"/>
    <property type="match status" value="1"/>
</dbReference>
<organism evidence="1 2">
    <name type="scientific">Novosphingobium ovatum</name>
    <dbReference type="NCBI Taxonomy" id="1908523"/>
    <lineage>
        <taxon>Bacteria</taxon>
        <taxon>Pseudomonadati</taxon>
        <taxon>Pseudomonadota</taxon>
        <taxon>Alphaproteobacteria</taxon>
        <taxon>Sphingomonadales</taxon>
        <taxon>Sphingomonadaceae</taxon>
        <taxon>Novosphingobium</taxon>
    </lineage>
</organism>
<accession>A0ABW9XAP9</accession>
<comment type="caution">
    <text evidence="1">The sequence shown here is derived from an EMBL/GenBank/DDBJ whole genome shotgun (WGS) entry which is preliminary data.</text>
</comment>
<dbReference type="SUPFAM" id="SSF102400">
    <property type="entry name" value="DNA polymerase III chi subunit"/>
    <property type="match status" value="1"/>
</dbReference>
<name>A0ABW9XAP9_9SPHN</name>
<dbReference type="InterPro" id="IPR036768">
    <property type="entry name" value="PolIII_chi_sf"/>
</dbReference>
<evidence type="ECO:0000313" key="2">
    <source>
        <dbReference type="Proteomes" id="UP000753724"/>
    </source>
</evidence>
<dbReference type="EMBL" id="JAAAPO010000001">
    <property type="protein sequence ID" value="NBC35609.1"/>
    <property type="molecule type" value="Genomic_DNA"/>
</dbReference>
<dbReference type="Pfam" id="PF04364">
    <property type="entry name" value="DNA_pol3_chi"/>
    <property type="match status" value="1"/>
</dbReference>
<proteinExistence type="predicted"/>
<keyword evidence="2" id="KW-1185">Reference proteome</keyword>
<evidence type="ECO:0000313" key="1">
    <source>
        <dbReference type="EMBL" id="NBC35609.1"/>
    </source>
</evidence>
<dbReference type="InterPro" id="IPR007459">
    <property type="entry name" value="DNA_pol3_chi"/>
</dbReference>
<reference evidence="2" key="1">
    <citation type="submission" date="2020-01" db="EMBL/GenBank/DDBJ databases">
        <title>Sphingomonas sp. strain CSW-10.</title>
        <authorList>
            <person name="Chen W.-M."/>
        </authorList>
    </citation>
    <scope>NUCLEOTIDE SEQUENCE [LARGE SCALE GENOMIC DNA]</scope>
    <source>
        <strain evidence="2">FSY-8</strain>
    </source>
</reference>